<keyword evidence="5" id="KW-0418">Kinase</keyword>
<dbReference type="InterPro" id="IPR001610">
    <property type="entry name" value="PAC"/>
</dbReference>
<keyword evidence="7" id="KW-0902">Two-component regulatory system</keyword>
<evidence type="ECO:0000256" key="8">
    <source>
        <dbReference type="SAM" id="Phobius"/>
    </source>
</evidence>
<dbReference type="Pfam" id="PF07730">
    <property type="entry name" value="HisKA_3"/>
    <property type="match status" value="1"/>
</dbReference>
<sequence length="820" mass="94673">MEIYELSLAIAFAVIAALIAALFFYIGYRLGVKKNKKQDAQGHEEMYLEITKTMRRELKESEKRYHRLIEMSPQPMASHREGRISYINPAGVDLLGANNIDEIIGVEIIDIVHPDYREIATNRMQLLQEKKYLEPIEYKIIRFDGKMAETEVTSIYDEHFDSTLIVFRDITEQKKMELAIRKSEERYRRMVELSPVSISVFTEEKFIYANTTALNALRAQRPEDVVGTSPMDWVHPDDKEIVSRLIKNVQAIGYMPPVEYKVLRLDGEAIDVSATAIYDSQTSSIELVFEDITDRKRIQKALVESERINRRLVELSPEAIVLHIDFEFVYINPAAVVLFGSPGFSEMPGQTYLERVHQDFQDTARARVTSVYEQQGTSPFVEQKIVRYDGTVIDVEVISTYVPYKGKNACLTLIRDITERKKAEEDRLRAEKRIRDSEDCYFRLQTSLDQFSHDLFGIMKISELKRRLVKEVKEVFLTDSVCVIEIRQNNEKNIVSGNEELPERFLAHIARQEHEEQPLCEIMNAPDGSYIKISQINETSFFLAIGEKPSSLQLSPKRIWLKTICRYVSVLFDNFQVIEDLTKEIEQVASHQLAPSWLLRLLFNLSENERKRLSQDLHDSALQEQIVWYRMLDQLSTDQGVPPEIQRQLGQISQGLLDVIYQIRITCNELRPPMLKEEGIVSSLEALFEFVQMRTNFCILFDADSFYHSLDDEQLLAIYRIVQELVANAAKHSNAKAVQFTLKSNLDSFELFYKDNGVGMDLTEGKDSFISMGVYGMKERVRSMDGRIDFQSEPNNGLEVIISIPAVLKKDHFNRGDIYS</sequence>
<dbReference type="SUPFAM" id="SSF55874">
    <property type="entry name" value="ATPase domain of HSP90 chaperone/DNA topoisomerase II/histidine kinase"/>
    <property type="match status" value="1"/>
</dbReference>
<dbReference type="GO" id="GO:0006355">
    <property type="term" value="P:regulation of DNA-templated transcription"/>
    <property type="evidence" value="ECO:0007669"/>
    <property type="project" value="InterPro"/>
</dbReference>
<evidence type="ECO:0000256" key="4">
    <source>
        <dbReference type="ARBA" id="ARBA00022741"/>
    </source>
</evidence>
<feature type="domain" description="PAS" evidence="10">
    <location>
        <begin position="183"/>
        <end position="253"/>
    </location>
</feature>
<comment type="caution">
    <text evidence="12">The sequence shown here is derived from an EMBL/GenBank/DDBJ whole genome shotgun (WGS) entry which is preliminary data.</text>
</comment>
<keyword evidence="4" id="KW-0547">Nucleotide-binding</keyword>
<dbReference type="Gene3D" id="3.30.450.20">
    <property type="entry name" value="PAS domain"/>
    <property type="match status" value="3"/>
</dbReference>
<protein>
    <recommendedName>
        <fullName evidence="2">histidine kinase</fullName>
        <ecNumber evidence="2">2.7.13.3</ecNumber>
    </recommendedName>
</protein>
<dbReference type="AlphaFoldDB" id="A0A372LRH1"/>
<dbReference type="InterPro" id="IPR000700">
    <property type="entry name" value="PAS-assoc_C"/>
</dbReference>
<feature type="domain" description="PAC" evidence="11">
    <location>
        <begin position="134"/>
        <end position="182"/>
    </location>
</feature>
<dbReference type="NCBIfam" id="TIGR00229">
    <property type="entry name" value="sensory_box"/>
    <property type="match status" value="3"/>
</dbReference>
<evidence type="ECO:0000259" key="9">
    <source>
        <dbReference type="PROSITE" id="PS50109"/>
    </source>
</evidence>
<dbReference type="RefSeq" id="WP_117325533.1">
    <property type="nucleotide sequence ID" value="NZ_QVTE01000011.1"/>
</dbReference>
<dbReference type="InterPro" id="IPR035965">
    <property type="entry name" value="PAS-like_dom_sf"/>
</dbReference>
<dbReference type="InterPro" id="IPR050482">
    <property type="entry name" value="Sensor_HK_TwoCompSys"/>
</dbReference>
<feature type="domain" description="PAS" evidence="10">
    <location>
        <begin position="61"/>
        <end position="131"/>
    </location>
</feature>
<reference evidence="12 13" key="1">
    <citation type="submission" date="2018-08" db="EMBL/GenBank/DDBJ databases">
        <title>Bacillus chawlae sp. nov., Bacillus glennii sp. nov., and Bacillus saganii sp. nov. Isolated from the Vehicle Assembly Building at Kennedy Space Center where the Viking Spacecraft were Assembled.</title>
        <authorList>
            <person name="Seuylemezian A."/>
            <person name="Vaishampayan P."/>
        </authorList>
    </citation>
    <scope>NUCLEOTIDE SEQUENCE [LARGE SCALE GENOMIC DNA]</scope>
    <source>
        <strain evidence="12 13">V47-23a</strain>
    </source>
</reference>
<dbReference type="Pfam" id="PF00989">
    <property type="entry name" value="PAS"/>
    <property type="match status" value="1"/>
</dbReference>
<evidence type="ECO:0000256" key="2">
    <source>
        <dbReference type="ARBA" id="ARBA00012438"/>
    </source>
</evidence>
<evidence type="ECO:0000259" key="10">
    <source>
        <dbReference type="PROSITE" id="PS50112"/>
    </source>
</evidence>
<evidence type="ECO:0000256" key="7">
    <source>
        <dbReference type="ARBA" id="ARBA00023012"/>
    </source>
</evidence>
<dbReference type="SMART" id="SM00086">
    <property type="entry name" value="PAC"/>
    <property type="match status" value="3"/>
</dbReference>
<dbReference type="Proteomes" id="UP000264541">
    <property type="component" value="Unassembled WGS sequence"/>
</dbReference>
<dbReference type="InterPro" id="IPR011712">
    <property type="entry name" value="Sig_transdc_His_kin_sub3_dim/P"/>
</dbReference>
<dbReference type="Gene3D" id="3.30.565.10">
    <property type="entry name" value="Histidine kinase-like ATPase, C-terminal domain"/>
    <property type="match status" value="1"/>
</dbReference>
<organism evidence="12 13">
    <name type="scientific">Peribacillus saganii</name>
    <dbReference type="NCBI Taxonomy" id="2303992"/>
    <lineage>
        <taxon>Bacteria</taxon>
        <taxon>Bacillati</taxon>
        <taxon>Bacillota</taxon>
        <taxon>Bacilli</taxon>
        <taxon>Bacillales</taxon>
        <taxon>Bacillaceae</taxon>
        <taxon>Peribacillus</taxon>
    </lineage>
</organism>
<name>A0A372LRH1_9BACI</name>
<dbReference type="Pfam" id="PF02518">
    <property type="entry name" value="HATPase_c"/>
    <property type="match status" value="1"/>
</dbReference>
<keyword evidence="3" id="KW-0808">Transferase</keyword>
<dbReference type="PROSITE" id="PS50113">
    <property type="entry name" value="PAC"/>
    <property type="match status" value="3"/>
</dbReference>
<evidence type="ECO:0000256" key="6">
    <source>
        <dbReference type="ARBA" id="ARBA00022840"/>
    </source>
</evidence>
<dbReference type="GO" id="GO:0000155">
    <property type="term" value="F:phosphorelay sensor kinase activity"/>
    <property type="evidence" value="ECO:0007669"/>
    <property type="project" value="InterPro"/>
</dbReference>
<dbReference type="OrthoDB" id="9781904at2"/>
<dbReference type="CDD" id="cd00130">
    <property type="entry name" value="PAS"/>
    <property type="match status" value="3"/>
</dbReference>
<evidence type="ECO:0000259" key="11">
    <source>
        <dbReference type="PROSITE" id="PS50113"/>
    </source>
</evidence>
<dbReference type="PANTHER" id="PTHR24421:SF60">
    <property type="entry name" value="SENSOR HISTIDINE KINASE COMP"/>
    <property type="match status" value="1"/>
</dbReference>
<dbReference type="GO" id="GO:0005524">
    <property type="term" value="F:ATP binding"/>
    <property type="evidence" value="ECO:0007669"/>
    <property type="project" value="UniProtKB-KW"/>
</dbReference>
<feature type="transmembrane region" description="Helical" evidence="8">
    <location>
        <begin position="6"/>
        <end position="28"/>
    </location>
</feature>
<dbReference type="PROSITE" id="PS50109">
    <property type="entry name" value="HIS_KIN"/>
    <property type="match status" value="1"/>
</dbReference>
<dbReference type="Pfam" id="PF13188">
    <property type="entry name" value="PAS_8"/>
    <property type="match status" value="1"/>
</dbReference>
<evidence type="ECO:0000256" key="1">
    <source>
        <dbReference type="ARBA" id="ARBA00000085"/>
    </source>
</evidence>
<dbReference type="SUPFAM" id="SSF55785">
    <property type="entry name" value="PYP-like sensor domain (PAS domain)"/>
    <property type="match status" value="3"/>
</dbReference>
<keyword evidence="8" id="KW-1133">Transmembrane helix</keyword>
<evidence type="ECO:0000256" key="5">
    <source>
        <dbReference type="ARBA" id="ARBA00022777"/>
    </source>
</evidence>
<dbReference type="EC" id="2.7.13.3" evidence="2"/>
<evidence type="ECO:0000256" key="3">
    <source>
        <dbReference type="ARBA" id="ARBA00022679"/>
    </source>
</evidence>
<dbReference type="SMART" id="SM00387">
    <property type="entry name" value="HATPase_c"/>
    <property type="match status" value="1"/>
</dbReference>
<dbReference type="GO" id="GO:0016020">
    <property type="term" value="C:membrane"/>
    <property type="evidence" value="ECO:0007669"/>
    <property type="project" value="InterPro"/>
</dbReference>
<dbReference type="InterPro" id="IPR000014">
    <property type="entry name" value="PAS"/>
</dbReference>
<dbReference type="InterPro" id="IPR005467">
    <property type="entry name" value="His_kinase_dom"/>
</dbReference>
<dbReference type="GO" id="GO:0046983">
    <property type="term" value="F:protein dimerization activity"/>
    <property type="evidence" value="ECO:0007669"/>
    <property type="project" value="InterPro"/>
</dbReference>
<dbReference type="PANTHER" id="PTHR24421">
    <property type="entry name" value="NITRATE/NITRITE SENSOR PROTEIN NARX-RELATED"/>
    <property type="match status" value="1"/>
</dbReference>
<comment type="catalytic activity">
    <reaction evidence="1">
        <text>ATP + protein L-histidine = ADP + protein N-phospho-L-histidine.</text>
        <dbReference type="EC" id="2.7.13.3"/>
    </reaction>
</comment>
<evidence type="ECO:0000313" key="12">
    <source>
        <dbReference type="EMBL" id="RFU70795.1"/>
    </source>
</evidence>
<dbReference type="InterPro" id="IPR036890">
    <property type="entry name" value="HATPase_C_sf"/>
</dbReference>
<dbReference type="InterPro" id="IPR003594">
    <property type="entry name" value="HATPase_dom"/>
</dbReference>
<dbReference type="Pfam" id="PF13426">
    <property type="entry name" value="PAS_9"/>
    <property type="match status" value="1"/>
</dbReference>
<feature type="domain" description="PAC" evidence="11">
    <location>
        <begin position="379"/>
        <end position="429"/>
    </location>
</feature>
<dbReference type="PROSITE" id="PS50112">
    <property type="entry name" value="PAS"/>
    <property type="match status" value="2"/>
</dbReference>
<dbReference type="InterPro" id="IPR013767">
    <property type="entry name" value="PAS_fold"/>
</dbReference>
<gene>
    <name evidence="12" type="ORF">D0469_04930</name>
</gene>
<feature type="domain" description="PAC" evidence="11">
    <location>
        <begin position="256"/>
        <end position="304"/>
    </location>
</feature>
<keyword evidence="13" id="KW-1185">Reference proteome</keyword>
<keyword evidence="8" id="KW-0812">Transmembrane</keyword>
<keyword evidence="6" id="KW-0067">ATP-binding</keyword>
<feature type="domain" description="Histidine kinase" evidence="9">
    <location>
        <begin position="718"/>
        <end position="808"/>
    </location>
</feature>
<keyword evidence="8" id="KW-0472">Membrane</keyword>
<dbReference type="CDD" id="cd16917">
    <property type="entry name" value="HATPase_UhpB-NarQ-NarX-like"/>
    <property type="match status" value="1"/>
</dbReference>
<proteinExistence type="predicted"/>
<accession>A0A372LRH1</accession>
<dbReference type="EMBL" id="QVTE01000011">
    <property type="protein sequence ID" value="RFU70795.1"/>
    <property type="molecule type" value="Genomic_DNA"/>
</dbReference>
<evidence type="ECO:0000313" key="13">
    <source>
        <dbReference type="Proteomes" id="UP000264541"/>
    </source>
</evidence>
<dbReference type="SMART" id="SM00091">
    <property type="entry name" value="PAS"/>
    <property type="match status" value="3"/>
</dbReference>